<evidence type="ECO:0000313" key="2">
    <source>
        <dbReference type="EMBL" id="KAJ1114156.1"/>
    </source>
</evidence>
<name>A0AAV7NDM9_PLEWA</name>
<sequence length="115" mass="12739">MMRRMGCRVGQQRAPEVGVRKEQTGRDNGAEKGGVTEGLVEGCLWQMSEAQGYTPVLQAFLQAQRMWNGEESGEHGSARQPQREGLAWCRETSRAALWDPEVSTLHRLATDALPA</sequence>
<proteinExistence type="predicted"/>
<reference evidence="2" key="1">
    <citation type="journal article" date="2022" name="bioRxiv">
        <title>Sequencing and chromosome-scale assembly of the giantPleurodeles waltlgenome.</title>
        <authorList>
            <person name="Brown T."/>
            <person name="Elewa A."/>
            <person name="Iarovenko S."/>
            <person name="Subramanian E."/>
            <person name="Araus A.J."/>
            <person name="Petzold A."/>
            <person name="Susuki M."/>
            <person name="Suzuki K.-i.T."/>
            <person name="Hayashi T."/>
            <person name="Toyoda A."/>
            <person name="Oliveira C."/>
            <person name="Osipova E."/>
            <person name="Leigh N.D."/>
            <person name="Simon A."/>
            <person name="Yun M.H."/>
        </authorList>
    </citation>
    <scope>NUCLEOTIDE SEQUENCE</scope>
    <source>
        <strain evidence="2">20211129_DDA</strain>
        <tissue evidence="2">Liver</tissue>
    </source>
</reference>
<comment type="caution">
    <text evidence="2">The sequence shown here is derived from an EMBL/GenBank/DDBJ whole genome shotgun (WGS) entry which is preliminary data.</text>
</comment>
<dbReference type="AlphaFoldDB" id="A0AAV7NDM9"/>
<feature type="compositionally biased region" description="Basic and acidic residues" evidence="1">
    <location>
        <begin position="18"/>
        <end position="30"/>
    </location>
</feature>
<feature type="region of interest" description="Disordered" evidence="1">
    <location>
        <begin position="1"/>
        <end position="34"/>
    </location>
</feature>
<dbReference type="Proteomes" id="UP001066276">
    <property type="component" value="Chromosome 8"/>
</dbReference>
<accession>A0AAV7NDM9</accession>
<gene>
    <name evidence="2" type="ORF">NDU88_002395</name>
</gene>
<organism evidence="2 3">
    <name type="scientific">Pleurodeles waltl</name>
    <name type="common">Iberian ribbed newt</name>
    <dbReference type="NCBI Taxonomy" id="8319"/>
    <lineage>
        <taxon>Eukaryota</taxon>
        <taxon>Metazoa</taxon>
        <taxon>Chordata</taxon>
        <taxon>Craniata</taxon>
        <taxon>Vertebrata</taxon>
        <taxon>Euteleostomi</taxon>
        <taxon>Amphibia</taxon>
        <taxon>Batrachia</taxon>
        <taxon>Caudata</taxon>
        <taxon>Salamandroidea</taxon>
        <taxon>Salamandridae</taxon>
        <taxon>Pleurodelinae</taxon>
        <taxon>Pleurodeles</taxon>
    </lineage>
</organism>
<dbReference type="EMBL" id="JANPWB010000012">
    <property type="protein sequence ID" value="KAJ1114156.1"/>
    <property type="molecule type" value="Genomic_DNA"/>
</dbReference>
<protein>
    <submittedName>
        <fullName evidence="2">Uncharacterized protein</fullName>
    </submittedName>
</protein>
<evidence type="ECO:0000256" key="1">
    <source>
        <dbReference type="SAM" id="MobiDB-lite"/>
    </source>
</evidence>
<evidence type="ECO:0000313" key="3">
    <source>
        <dbReference type="Proteomes" id="UP001066276"/>
    </source>
</evidence>
<keyword evidence="3" id="KW-1185">Reference proteome</keyword>